<name>A0A1M7TBR7_9BRAD</name>
<dbReference type="Proteomes" id="UP000184096">
    <property type="component" value="Chromosome I"/>
</dbReference>
<dbReference type="AlphaFoldDB" id="A0A1M7TBR7"/>
<dbReference type="EMBL" id="LT670849">
    <property type="protein sequence ID" value="SHN68170.1"/>
    <property type="molecule type" value="Genomic_DNA"/>
</dbReference>
<sequence length="81" mass="9047">MFAEMPLDNRRVNPFEGSVAFRPPSAASARFPKFVLRLSGTFHELRKVTGTSKFMVLVPLFHLKFLREFAACAAGTSNGRD</sequence>
<reference evidence="2" key="1">
    <citation type="submission" date="2016-11" db="EMBL/GenBank/DDBJ databases">
        <authorList>
            <person name="Varghese N."/>
            <person name="Submissions S."/>
        </authorList>
    </citation>
    <scope>NUCLEOTIDE SEQUENCE [LARGE SCALE GENOMIC DNA]</scope>
    <source>
        <strain evidence="2">GAS401</strain>
    </source>
</reference>
<gene>
    <name evidence="1" type="ORF">SAMN05444170_1295</name>
</gene>
<protein>
    <submittedName>
        <fullName evidence="1">Uncharacterized protein</fullName>
    </submittedName>
</protein>
<evidence type="ECO:0000313" key="2">
    <source>
        <dbReference type="Proteomes" id="UP000184096"/>
    </source>
</evidence>
<evidence type="ECO:0000313" key="1">
    <source>
        <dbReference type="EMBL" id="SHN68170.1"/>
    </source>
</evidence>
<keyword evidence="2" id="KW-1185">Reference proteome</keyword>
<organism evidence="1 2">
    <name type="scientific">Bradyrhizobium erythrophlei</name>
    <dbReference type="NCBI Taxonomy" id="1437360"/>
    <lineage>
        <taxon>Bacteria</taxon>
        <taxon>Pseudomonadati</taxon>
        <taxon>Pseudomonadota</taxon>
        <taxon>Alphaproteobacteria</taxon>
        <taxon>Hyphomicrobiales</taxon>
        <taxon>Nitrobacteraceae</taxon>
        <taxon>Bradyrhizobium</taxon>
    </lineage>
</organism>
<accession>A0A1M7TBR7</accession>
<proteinExistence type="predicted"/>